<accession>A0A1J4MA08</accession>
<comment type="caution">
    <text evidence="1">The sequence shown here is derived from an EMBL/GenBank/DDBJ whole genome shotgun (WGS) entry which is preliminary data.</text>
</comment>
<dbReference type="OrthoDB" id="343085at2759"/>
<protein>
    <submittedName>
        <fullName evidence="1">Uncharacterized protein</fullName>
    </submittedName>
</protein>
<dbReference type="AlphaFoldDB" id="A0A1J4MA08"/>
<evidence type="ECO:0000313" key="2">
    <source>
        <dbReference type="Proteomes" id="UP000186804"/>
    </source>
</evidence>
<name>A0A1J4MA08_9CRYT</name>
<gene>
    <name evidence="1" type="ORF">cand_018930</name>
</gene>
<sequence length="116" mass="13445">MRPLLDNQVLEEGSIKLSSNIIGVAQAREKHDEYIARQEETLGWCIPGYEDIKAKGSIYNSNIIDPIYINCRKSYGSFNVIMDKHYKSIISRRNNELKARNESYEISFLSKMNKLK</sequence>
<keyword evidence="2" id="KW-1185">Reference proteome</keyword>
<evidence type="ECO:0000313" key="1">
    <source>
        <dbReference type="EMBL" id="OII71054.1"/>
    </source>
</evidence>
<dbReference type="EMBL" id="LRBS01000125">
    <property type="protein sequence ID" value="OII71054.1"/>
    <property type="molecule type" value="Genomic_DNA"/>
</dbReference>
<dbReference type="Proteomes" id="UP000186804">
    <property type="component" value="Unassembled WGS sequence"/>
</dbReference>
<dbReference type="VEuPathDB" id="CryptoDB:cand_018930"/>
<proteinExistence type="predicted"/>
<reference evidence="1 2" key="1">
    <citation type="submission" date="2016-10" db="EMBL/GenBank/DDBJ databases">
        <title>Reductive evolution of mitochondrial metabolism and differential evolution of invasion-related proteins in Cryptosporidium.</title>
        <authorList>
            <person name="Liu S."/>
            <person name="Roellig D.M."/>
            <person name="Guo Y."/>
            <person name="Li N."/>
            <person name="Frace M.A."/>
            <person name="Tang K."/>
            <person name="Zhang L."/>
            <person name="Feng Y."/>
            <person name="Xiao L."/>
        </authorList>
    </citation>
    <scope>NUCLEOTIDE SEQUENCE [LARGE SCALE GENOMIC DNA]</scope>
    <source>
        <strain evidence="1">30847</strain>
    </source>
</reference>
<organism evidence="1 2">
    <name type="scientific">Cryptosporidium andersoni</name>
    <dbReference type="NCBI Taxonomy" id="117008"/>
    <lineage>
        <taxon>Eukaryota</taxon>
        <taxon>Sar</taxon>
        <taxon>Alveolata</taxon>
        <taxon>Apicomplexa</taxon>
        <taxon>Conoidasida</taxon>
        <taxon>Coccidia</taxon>
        <taxon>Eucoccidiorida</taxon>
        <taxon>Eimeriorina</taxon>
        <taxon>Cryptosporidiidae</taxon>
        <taxon>Cryptosporidium</taxon>
    </lineage>
</organism>
<dbReference type="RefSeq" id="XP_067066423.1">
    <property type="nucleotide sequence ID" value="XM_067212126.1"/>
</dbReference>
<dbReference type="GeneID" id="92366078"/>